<keyword evidence="5" id="KW-1185">Reference proteome</keyword>
<evidence type="ECO:0000259" key="3">
    <source>
        <dbReference type="SMART" id="SM00460"/>
    </source>
</evidence>
<sequence>MRLTRLFSQSLGILFFVLITALSVNAETKAPTLQKPPTGERWFGIFLGNERTGFAHQNITAKDGGYEITAEGSVKMVVMGFSREASSRERYVVGPDLSLRSFAVEQVIDGTLMGVTGEATPKGVKVVVNAGGERKEKLLAAKGPVFPPPVLNILPLVKGTAKGKRLQVQMLDVEAVKVKKVTVTVMGFEPLPDGARALHLRNDLFPLVDNDIWVDAAGNTIRESVRDGLVETVAEDEGRTRQFIASAALSRRDLIFDFSLVRVDPPLANAASLTRLVMELDGIPSSMPIIQGGGQTARRTDAGTVVFTVEPAKTAASPLAEPERTRYTEPTDRLPADNPDIIAHAREVVGQETIPRKQVEKLVQWVAATVEDAVTDAPSPLDTLKSRKGNCQSHARLYTSLARAAGIPTRFVSGLAYLEGKGFLYHSWAESYVDGGWLQVDPTFGQVPVDATHVKLVEGEGPDDLAAIAGVVGKIKARVIETK</sequence>
<name>A0A9W6LD38_9BACT</name>
<dbReference type="PANTHER" id="PTHR33490">
    <property type="entry name" value="BLR5614 PROTEIN-RELATED"/>
    <property type="match status" value="1"/>
</dbReference>
<dbReference type="SUPFAM" id="SSF54001">
    <property type="entry name" value="Cysteine proteinases"/>
    <property type="match status" value="1"/>
</dbReference>
<reference evidence="4" key="1">
    <citation type="submission" date="2022-12" db="EMBL/GenBank/DDBJ databases">
        <title>Reference genome sequencing for broad-spectrum identification of bacterial and archaeal isolates by mass spectrometry.</title>
        <authorList>
            <person name="Sekiguchi Y."/>
            <person name="Tourlousse D.M."/>
        </authorList>
    </citation>
    <scope>NUCLEOTIDE SEQUENCE</scope>
    <source>
        <strain evidence="4">H2</strain>
    </source>
</reference>
<evidence type="ECO:0000313" key="4">
    <source>
        <dbReference type="EMBL" id="GLI38071.1"/>
    </source>
</evidence>
<feature type="chain" id="PRO_5040935258" evidence="2">
    <location>
        <begin position="27"/>
        <end position="483"/>
    </location>
</feature>
<dbReference type="InterPro" id="IPR002931">
    <property type="entry name" value="Transglutaminase-like"/>
</dbReference>
<dbReference type="RefSeq" id="WP_214186172.1">
    <property type="nucleotide sequence ID" value="NZ_BSDS01000001.1"/>
</dbReference>
<feature type="compositionally biased region" description="Basic and acidic residues" evidence="1">
    <location>
        <begin position="321"/>
        <end position="335"/>
    </location>
</feature>
<dbReference type="SMART" id="SM00460">
    <property type="entry name" value="TGc"/>
    <property type="match status" value="1"/>
</dbReference>
<dbReference type="Pfam" id="PF01841">
    <property type="entry name" value="Transglut_core"/>
    <property type="match status" value="1"/>
</dbReference>
<evidence type="ECO:0000313" key="5">
    <source>
        <dbReference type="Proteomes" id="UP001144352"/>
    </source>
</evidence>
<evidence type="ECO:0000256" key="2">
    <source>
        <dbReference type="SAM" id="SignalP"/>
    </source>
</evidence>
<comment type="caution">
    <text evidence="4">The sequence shown here is derived from an EMBL/GenBank/DDBJ whole genome shotgun (WGS) entry which is preliminary data.</text>
</comment>
<keyword evidence="2" id="KW-0732">Signal</keyword>
<protein>
    <submittedName>
        <fullName evidence="4">Transglutaminase</fullName>
    </submittedName>
</protein>
<feature type="region of interest" description="Disordered" evidence="1">
    <location>
        <begin position="315"/>
        <end position="337"/>
    </location>
</feature>
<organism evidence="4 5">
    <name type="scientific">Geobacter hydrogenophilus</name>
    <dbReference type="NCBI Taxonomy" id="40983"/>
    <lineage>
        <taxon>Bacteria</taxon>
        <taxon>Pseudomonadati</taxon>
        <taxon>Thermodesulfobacteriota</taxon>
        <taxon>Desulfuromonadia</taxon>
        <taxon>Geobacterales</taxon>
        <taxon>Geobacteraceae</taxon>
        <taxon>Geobacter</taxon>
    </lineage>
</organism>
<accession>A0A9W6LD38</accession>
<dbReference type="EMBL" id="BSDS01000001">
    <property type="protein sequence ID" value="GLI38071.1"/>
    <property type="molecule type" value="Genomic_DNA"/>
</dbReference>
<feature type="domain" description="Transglutaminase-like" evidence="3">
    <location>
        <begin position="383"/>
        <end position="444"/>
    </location>
</feature>
<gene>
    <name evidence="4" type="ORF">GHYDROH2_15720</name>
</gene>
<dbReference type="Gene3D" id="3.10.620.30">
    <property type="match status" value="1"/>
</dbReference>
<proteinExistence type="predicted"/>
<evidence type="ECO:0000256" key="1">
    <source>
        <dbReference type="SAM" id="MobiDB-lite"/>
    </source>
</evidence>
<dbReference type="AlphaFoldDB" id="A0A9W6LD38"/>
<dbReference type="InterPro" id="IPR038765">
    <property type="entry name" value="Papain-like_cys_pep_sf"/>
</dbReference>
<feature type="signal peptide" evidence="2">
    <location>
        <begin position="1"/>
        <end position="26"/>
    </location>
</feature>
<dbReference type="Proteomes" id="UP001144352">
    <property type="component" value="Unassembled WGS sequence"/>
</dbReference>
<dbReference type="PANTHER" id="PTHR33490:SF3">
    <property type="entry name" value="CONSERVED INTEGRAL MEMBRANE PROTEIN"/>
    <property type="match status" value="1"/>
</dbReference>